<protein>
    <submittedName>
        <fullName evidence="7">Ethanolamine permease</fullName>
    </submittedName>
</protein>
<sequence>MTQETHLQRTLTPTLLWGLGVGYVISGMYFGWNLGLAEGGTLGMAVATGLVVVMYVCFTLSYAELACAIPKAGGAFDYAGRALGPSGGFLAGMAQNIEFLFAPPAIAAGIGAYLHLFLPQFSTTSLALGVYVLFTLLNVLGTHLAATFELFVTVVAVAGLLLFAGIGLPEFSVANLQANALPHGWGGTFAAIPFAIWFFLGIEGLANVAEESIHPQRDLTRGFLSAMLTLVVLCGLTFVAAVGVGGWEAVVYDTTGQPSDSPLPLALGKLLGEESTLYTLVIVFGLFGLVASFHGLLLAAGRSTYEFCRMGNGPAWLGRVQPRYRTPANALLVNMLIGMVALATQSTAEIIILSAFGALTMYSLSVLSFFRLRHQEPRLERPFRTPGYPLVPALALLIALGSLVALTVFNQRSALLFAGVMAVSFGAYWILRKLKVG</sequence>
<feature type="transmembrane region" description="Helical" evidence="6">
    <location>
        <begin position="277"/>
        <end position="300"/>
    </location>
</feature>
<dbReference type="AlphaFoldDB" id="A0A840TX78"/>
<keyword evidence="8" id="KW-1185">Reference proteome</keyword>
<dbReference type="Gene3D" id="1.20.1740.10">
    <property type="entry name" value="Amino acid/polyamine transporter I"/>
    <property type="match status" value="1"/>
</dbReference>
<feature type="transmembrane region" description="Helical" evidence="6">
    <location>
        <begin position="12"/>
        <end position="32"/>
    </location>
</feature>
<evidence type="ECO:0000256" key="2">
    <source>
        <dbReference type="ARBA" id="ARBA00022475"/>
    </source>
</evidence>
<evidence type="ECO:0000313" key="8">
    <source>
        <dbReference type="Proteomes" id="UP000557307"/>
    </source>
</evidence>
<dbReference type="Proteomes" id="UP000557307">
    <property type="component" value="Unassembled WGS sequence"/>
</dbReference>
<feature type="transmembrane region" description="Helical" evidence="6">
    <location>
        <begin position="350"/>
        <end position="370"/>
    </location>
</feature>
<keyword evidence="3 6" id="KW-0812">Transmembrane</keyword>
<feature type="transmembrane region" description="Helical" evidence="6">
    <location>
        <begin position="390"/>
        <end position="408"/>
    </location>
</feature>
<dbReference type="RefSeq" id="WP_184177052.1">
    <property type="nucleotide sequence ID" value="NZ_JACHGF010000008.1"/>
</dbReference>
<evidence type="ECO:0000256" key="6">
    <source>
        <dbReference type="SAM" id="Phobius"/>
    </source>
</evidence>
<feature type="transmembrane region" description="Helical" evidence="6">
    <location>
        <begin position="180"/>
        <end position="202"/>
    </location>
</feature>
<dbReference type="InterPro" id="IPR002293">
    <property type="entry name" value="AA/rel_permease1"/>
</dbReference>
<gene>
    <name evidence="7" type="ORF">HNQ92_004347</name>
</gene>
<dbReference type="EMBL" id="JACHGF010000008">
    <property type="protein sequence ID" value="MBB5286187.1"/>
    <property type="molecule type" value="Genomic_DNA"/>
</dbReference>
<evidence type="ECO:0000256" key="3">
    <source>
        <dbReference type="ARBA" id="ARBA00022692"/>
    </source>
</evidence>
<dbReference type="InterPro" id="IPR004757">
    <property type="entry name" value="EtNH_permease"/>
</dbReference>
<dbReference type="PANTHER" id="PTHR42770:SF7">
    <property type="entry name" value="MEMBRANE PROTEIN"/>
    <property type="match status" value="1"/>
</dbReference>
<evidence type="ECO:0000256" key="1">
    <source>
        <dbReference type="ARBA" id="ARBA00004651"/>
    </source>
</evidence>
<feature type="transmembrane region" description="Helical" evidence="6">
    <location>
        <begin position="148"/>
        <end position="168"/>
    </location>
</feature>
<dbReference type="Pfam" id="PF13520">
    <property type="entry name" value="AA_permease_2"/>
    <property type="match status" value="1"/>
</dbReference>
<dbReference type="GO" id="GO:0005886">
    <property type="term" value="C:plasma membrane"/>
    <property type="evidence" value="ECO:0007669"/>
    <property type="project" value="UniProtKB-SubCell"/>
</dbReference>
<evidence type="ECO:0000256" key="4">
    <source>
        <dbReference type="ARBA" id="ARBA00022989"/>
    </source>
</evidence>
<accession>A0A840TX78</accession>
<reference evidence="7 8" key="1">
    <citation type="submission" date="2020-08" db="EMBL/GenBank/DDBJ databases">
        <title>Genomic Encyclopedia of Type Strains, Phase IV (KMG-IV): sequencing the most valuable type-strain genomes for metagenomic binning, comparative biology and taxonomic classification.</title>
        <authorList>
            <person name="Goeker M."/>
        </authorList>
    </citation>
    <scope>NUCLEOTIDE SEQUENCE [LARGE SCALE GENOMIC DNA]</scope>
    <source>
        <strain evidence="7 8">DSM 105074</strain>
    </source>
</reference>
<feature type="transmembrane region" description="Helical" evidence="6">
    <location>
        <begin position="99"/>
        <end position="118"/>
    </location>
</feature>
<dbReference type="NCBIfam" id="TIGR00908">
    <property type="entry name" value="2A0305"/>
    <property type="match status" value="1"/>
</dbReference>
<feature type="transmembrane region" description="Helical" evidence="6">
    <location>
        <begin position="223"/>
        <end position="247"/>
    </location>
</feature>
<dbReference type="PANTHER" id="PTHR42770">
    <property type="entry name" value="AMINO ACID TRANSPORTER-RELATED"/>
    <property type="match status" value="1"/>
</dbReference>
<proteinExistence type="predicted"/>
<dbReference type="PIRSF" id="PIRSF006060">
    <property type="entry name" value="AA_transporter"/>
    <property type="match status" value="1"/>
</dbReference>
<evidence type="ECO:0000313" key="7">
    <source>
        <dbReference type="EMBL" id="MBB5286187.1"/>
    </source>
</evidence>
<feature type="transmembrane region" description="Helical" evidence="6">
    <location>
        <begin position="326"/>
        <end position="344"/>
    </location>
</feature>
<evidence type="ECO:0000256" key="5">
    <source>
        <dbReference type="ARBA" id="ARBA00023136"/>
    </source>
</evidence>
<keyword evidence="2" id="KW-1003">Cell membrane</keyword>
<keyword evidence="5 6" id="KW-0472">Membrane</keyword>
<keyword evidence="4 6" id="KW-1133">Transmembrane helix</keyword>
<feature type="transmembrane region" description="Helical" evidence="6">
    <location>
        <begin position="414"/>
        <end position="431"/>
    </location>
</feature>
<dbReference type="InterPro" id="IPR050367">
    <property type="entry name" value="APC_superfamily"/>
</dbReference>
<name>A0A840TX78_9BACT</name>
<dbReference type="GO" id="GO:0022857">
    <property type="term" value="F:transmembrane transporter activity"/>
    <property type="evidence" value="ECO:0007669"/>
    <property type="project" value="InterPro"/>
</dbReference>
<comment type="subcellular location">
    <subcellularLocation>
        <location evidence="1">Cell membrane</location>
        <topology evidence="1">Multi-pass membrane protein</topology>
    </subcellularLocation>
</comment>
<feature type="transmembrane region" description="Helical" evidence="6">
    <location>
        <begin position="124"/>
        <end position="141"/>
    </location>
</feature>
<organism evidence="7 8">
    <name type="scientific">Rhabdobacter roseus</name>
    <dbReference type="NCBI Taxonomy" id="1655419"/>
    <lineage>
        <taxon>Bacteria</taxon>
        <taxon>Pseudomonadati</taxon>
        <taxon>Bacteroidota</taxon>
        <taxon>Cytophagia</taxon>
        <taxon>Cytophagales</taxon>
        <taxon>Cytophagaceae</taxon>
        <taxon>Rhabdobacter</taxon>
    </lineage>
</organism>
<feature type="transmembrane region" description="Helical" evidence="6">
    <location>
        <begin position="44"/>
        <end position="63"/>
    </location>
</feature>
<comment type="caution">
    <text evidence="7">The sequence shown here is derived from an EMBL/GenBank/DDBJ whole genome shotgun (WGS) entry which is preliminary data.</text>
</comment>